<evidence type="ECO:0008006" key="3">
    <source>
        <dbReference type="Google" id="ProtNLM"/>
    </source>
</evidence>
<accession>A0A0J9T7Y5</accession>
<dbReference type="OrthoDB" id="10332995at2759"/>
<dbReference type="EMBL" id="KQ235090">
    <property type="protein sequence ID" value="KMZ91101.1"/>
    <property type="molecule type" value="Genomic_DNA"/>
</dbReference>
<dbReference type="AlphaFoldDB" id="A0A0J9T7Y5"/>
<reference evidence="1 2" key="1">
    <citation type="submission" date="2011-08" db="EMBL/GenBank/DDBJ databases">
        <title>The Genome Sequence of Plasmodium vivax Mauritania I.</title>
        <authorList>
            <consortium name="The Broad Institute Genome Sequencing Platform"/>
            <consortium name="The Broad Institute Genome Sequencing Center for Infectious Disease"/>
            <person name="Neafsey D."/>
            <person name="Carlton J."/>
            <person name="Barnwell J."/>
            <person name="Collins W."/>
            <person name="Escalante A."/>
            <person name="Mullikin J."/>
            <person name="Saul A."/>
            <person name="Guigo R."/>
            <person name="Camara F."/>
            <person name="Young S.K."/>
            <person name="Zeng Q."/>
            <person name="Gargeya S."/>
            <person name="Fitzgerald M."/>
            <person name="Haas B."/>
            <person name="Abouelleil A."/>
            <person name="Alvarado L."/>
            <person name="Arachchi H.M."/>
            <person name="Berlin A."/>
            <person name="Brown A."/>
            <person name="Chapman S.B."/>
            <person name="Chen Z."/>
            <person name="Dunbar C."/>
            <person name="Freedman E."/>
            <person name="Gearin G."/>
            <person name="Gellesch M."/>
            <person name="Goldberg J."/>
            <person name="Griggs A."/>
            <person name="Gujja S."/>
            <person name="Heiman D."/>
            <person name="Howarth C."/>
            <person name="Larson L."/>
            <person name="Lui A."/>
            <person name="MacDonald P.J.P."/>
            <person name="Montmayeur A."/>
            <person name="Murphy C."/>
            <person name="Neiman D."/>
            <person name="Pearson M."/>
            <person name="Priest M."/>
            <person name="Roberts A."/>
            <person name="Saif S."/>
            <person name="Shea T."/>
            <person name="Shenoy N."/>
            <person name="Sisk P."/>
            <person name="Stolte C."/>
            <person name="Sykes S."/>
            <person name="Wortman J."/>
            <person name="Nusbaum C."/>
            <person name="Birren B."/>
        </authorList>
    </citation>
    <scope>NUCLEOTIDE SEQUENCE [LARGE SCALE GENOMIC DNA]</scope>
    <source>
        <strain evidence="1 2">Mauritania I</strain>
    </source>
</reference>
<protein>
    <recommendedName>
        <fullName evidence="3">PIR Superfamily Protein</fullName>
    </recommendedName>
</protein>
<evidence type="ECO:0000313" key="1">
    <source>
        <dbReference type="EMBL" id="KMZ91101.1"/>
    </source>
</evidence>
<proteinExistence type="predicted"/>
<gene>
    <name evidence="1" type="ORF">PVMG_04873</name>
</gene>
<evidence type="ECO:0000313" key="2">
    <source>
        <dbReference type="Proteomes" id="UP000053776"/>
    </source>
</evidence>
<organism evidence="1 2">
    <name type="scientific">Plasmodium vivax Mauritania I</name>
    <dbReference type="NCBI Taxonomy" id="1035515"/>
    <lineage>
        <taxon>Eukaryota</taxon>
        <taxon>Sar</taxon>
        <taxon>Alveolata</taxon>
        <taxon>Apicomplexa</taxon>
        <taxon>Aconoidasida</taxon>
        <taxon>Haemosporida</taxon>
        <taxon>Plasmodiidae</taxon>
        <taxon>Plasmodium</taxon>
        <taxon>Plasmodium (Plasmodium)</taxon>
    </lineage>
</organism>
<dbReference type="Proteomes" id="UP000053776">
    <property type="component" value="Unassembled WGS sequence"/>
</dbReference>
<sequence length="466" mass="54805">MDQSSIYKAVKSLSNGAGSESSSVNRFFDCDIVNKTGLDISVCNKFNKLISSLCSSELGVTRNKPLNDSDYKYLNFWANYKINISGFFGNDYIAAFYDSVSSEIEQCFTINKLKGALQYKEKSYMEKIKTIDYLYRNYYDMRDIILSSSTEKFGKCLEYSQNCFNEYKKVIDIDQDSNKNFYDALINFKKNYDQLAHKALNRNRSYAEYIVKMPEYSTSNMILYSMENDRKIYKSKLFLFYDIKYLIIKIDSYKFFNGIEKYIKDAEKLDSHGDLTEFESSCNSASKYHHAIDSKIICQKFQYLYKLLSTKESSQTQSLDEKDYDFINFWLNYALKDFRSNDPGIVKKIFEDVLKNGTKVKTDSQLQNKICYINDDIYNNMDIVFTLYYNYDKIYKDNTVVCNDKESCEVYTKQCLEKYKQGIYQCPENDNVFCNKLHDLKNKYEERQDVRSPSGFKISEILMLPT</sequence>
<name>A0A0J9T7Y5_PLAVI</name>